<dbReference type="OMA" id="SYKLTMG"/>
<protein>
    <submittedName>
        <fullName evidence="1">Uncharacterized protein</fullName>
    </submittedName>
</protein>
<sequence>MGENTAEDVTKSRKTKQVYKGRLSYKLTMGEVNSVAMDRHPTTTLYGTPGEAAAKSSGSNSNCLCSPTTHAGSFRCRYHRAGFPRAASVGSKLSMLGDTKSHHISDSLQAQ</sequence>
<gene>
    <name evidence="1" type="ORF">B456_013G150500</name>
</gene>
<evidence type="ECO:0000313" key="2">
    <source>
        <dbReference type="Proteomes" id="UP000032304"/>
    </source>
</evidence>
<dbReference type="PANTHER" id="PTHR33132:SF135">
    <property type="entry name" value="OS02G0799700 PROTEIN"/>
    <property type="match status" value="1"/>
</dbReference>
<accession>A0A0D2U1Q7</accession>
<dbReference type="AlphaFoldDB" id="A0A0D2U1Q7"/>
<evidence type="ECO:0000313" key="1">
    <source>
        <dbReference type="EMBL" id="KJB81573.1"/>
    </source>
</evidence>
<dbReference type="Gramene" id="KJB81574">
    <property type="protein sequence ID" value="KJB81574"/>
    <property type="gene ID" value="B456_013G150500"/>
</dbReference>
<proteinExistence type="predicted"/>
<dbReference type="Gramene" id="KJB81573">
    <property type="protein sequence ID" value="KJB81573"/>
    <property type="gene ID" value="B456_013G150500"/>
</dbReference>
<dbReference type="Proteomes" id="UP000032304">
    <property type="component" value="Chromosome 13"/>
</dbReference>
<name>A0A0D2U1Q7_GOSRA</name>
<organism evidence="1 2">
    <name type="scientific">Gossypium raimondii</name>
    <name type="common">Peruvian cotton</name>
    <name type="synonym">Gossypium klotzschianum subsp. raimondii</name>
    <dbReference type="NCBI Taxonomy" id="29730"/>
    <lineage>
        <taxon>Eukaryota</taxon>
        <taxon>Viridiplantae</taxon>
        <taxon>Streptophyta</taxon>
        <taxon>Embryophyta</taxon>
        <taxon>Tracheophyta</taxon>
        <taxon>Spermatophyta</taxon>
        <taxon>Magnoliopsida</taxon>
        <taxon>eudicotyledons</taxon>
        <taxon>Gunneridae</taxon>
        <taxon>Pentapetalae</taxon>
        <taxon>rosids</taxon>
        <taxon>malvids</taxon>
        <taxon>Malvales</taxon>
        <taxon>Malvaceae</taxon>
        <taxon>Malvoideae</taxon>
        <taxon>Gossypium</taxon>
    </lineage>
</organism>
<dbReference type="EMBL" id="CM001752">
    <property type="protein sequence ID" value="KJB81573.1"/>
    <property type="molecule type" value="Genomic_DNA"/>
</dbReference>
<reference evidence="1 2" key="1">
    <citation type="journal article" date="2012" name="Nature">
        <title>Repeated polyploidization of Gossypium genomes and the evolution of spinnable cotton fibres.</title>
        <authorList>
            <person name="Paterson A.H."/>
            <person name="Wendel J.F."/>
            <person name="Gundlach H."/>
            <person name="Guo H."/>
            <person name="Jenkins J."/>
            <person name="Jin D."/>
            <person name="Llewellyn D."/>
            <person name="Showmaker K.C."/>
            <person name="Shu S."/>
            <person name="Udall J."/>
            <person name="Yoo M.J."/>
            <person name="Byers R."/>
            <person name="Chen W."/>
            <person name="Doron-Faigenboim A."/>
            <person name="Duke M.V."/>
            <person name="Gong L."/>
            <person name="Grimwood J."/>
            <person name="Grover C."/>
            <person name="Grupp K."/>
            <person name="Hu G."/>
            <person name="Lee T.H."/>
            <person name="Li J."/>
            <person name="Lin L."/>
            <person name="Liu T."/>
            <person name="Marler B.S."/>
            <person name="Page J.T."/>
            <person name="Roberts A.W."/>
            <person name="Romanel E."/>
            <person name="Sanders W.S."/>
            <person name="Szadkowski E."/>
            <person name="Tan X."/>
            <person name="Tang H."/>
            <person name="Xu C."/>
            <person name="Wang J."/>
            <person name="Wang Z."/>
            <person name="Zhang D."/>
            <person name="Zhang L."/>
            <person name="Ashrafi H."/>
            <person name="Bedon F."/>
            <person name="Bowers J.E."/>
            <person name="Brubaker C.L."/>
            <person name="Chee P.W."/>
            <person name="Das S."/>
            <person name="Gingle A.R."/>
            <person name="Haigler C.H."/>
            <person name="Harker D."/>
            <person name="Hoffmann L.V."/>
            <person name="Hovav R."/>
            <person name="Jones D.C."/>
            <person name="Lemke C."/>
            <person name="Mansoor S."/>
            <person name="ur Rahman M."/>
            <person name="Rainville L.N."/>
            <person name="Rambani A."/>
            <person name="Reddy U.K."/>
            <person name="Rong J.K."/>
            <person name="Saranga Y."/>
            <person name="Scheffler B.E."/>
            <person name="Scheffler J.A."/>
            <person name="Stelly D.M."/>
            <person name="Triplett B.A."/>
            <person name="Van Deynze A."/>
            <person name="Vaslin M.F."/>
            <person name="Waghmare V.N."/>
            <person name="Walford S.A."/>
            <person name="Wright R.J."/>
            <person name="Zaki E.A."/>
            <person name="Zhang T."/>
            <person name="Dennis E.S."/>
            <person name="Mayer K.F."/>
            <person name="Peterson D.G."/>
            <person name="Rokhsar D.S."/>
            <person name="Wang X."/>
            <person name="Schmutz J."/>
        </authorList>
    </citation>
    <scope>NUCLEOTIDE SEQUENCE [LARGE SCALE GENOMIC DNA]</scope>
</reference>
<keyword evidence="2" id="KW-1185">Reference proteome</keyword>
<dbReference type="EMBL" id="CM001752">
    <property type="protein sequence ID" value="KJB81574.1"/>
    <property type="molecule type" value="Genomic_DNA"/>
</dbReference>
<dbReference type="PANTHER" id="PTHR33132">
    <property type="entry name" value="OSJNBB0118P14.9 PROTEIN"/>
    <property type="match status" value="1"/>
</dbReference>